<dbReference type="Gene3D" id="1.10.287.30">
    <property type="entry name" value="E2 (early) protein, N terminal domain, subdomain 1"/>
    <property type="match status" value="1"/>
</dbReference>
<dbReference type="HAMAP" id="MF_04001">
    <property type="entry name" value="PPV_E2"/>
    <property type="match status" value="1"/>
</dbReference>
<evidence type="ECO:0000256" key="5">
    <source>
        <dbReference type="ARBA" id="ARBA00022553"/>
    </source>
</evidence>
<dbReference type="GO" id="GO:0006260">
    <property type="term" value="P:DNA replication"/>
    <property type="evidence" value="ECO:0007669"/>
    <property type="project" value="UniProtKB-KW"/>
</dbReference>
<sequence length="395" mass="45172">MNQADLTERSDALQERLLTLYESDLKTLEAQLEHWTLIRKQYVLYYYARREGYTHLGLQPLPNLQISEYRAKEAIQLMLLLKSLQRSPFANEQWNLSETSAESIHTPPKNCFKKQPYIVTVWFDHNPSNSFPYTNWDSIYYQDDNEQWHKTPGLVDVNGMYYTETNGDRVYFQLFDTDAQRYATTGQWTIKFKHETLSTSVTSSYRAPSVSPQASISSSSDSIPTAKTSSTRRQQSEEGSPSSSTAISTTTSVRRRRGQGEYHTDNGEPSRSKRRRQASAAGVPASEVGVRHRSVPATGLTRLARLKAEARDPAIIIVKGGSNQLKCYRYRIRGKYSHLFKNTTTVFKWTEHNKNESQSNRLLIAFDSFQQRKQFLQKVSVPKGATYAYGNIGSL</sequence>
<dbReference type="InterPro" id="IPR035975">
    <property type="entry name" value="E2/EBNA1_C_sf"/>
</dbReference>
<comment type="PTM">
    <text evidence="12">Phosphorylated.</text>
</comment>
<accession>A0A385PLH2</accession>
<dbReference type="EMBL" id="MH777385">
    <property type="protein sequence ID" value="AYA94744.2"/>
    <property type="molecule type" value="Genomic_DNA"/>
</dbReference>
<feature type="compositionally biased region" description="Basic and acidic residues" evidence="13">
    <location>
        <begin position="258"/>
        <end position="271"/>
    </location>
</feature>
<dbReference type="InterPro" id="IPR036050">
    <property type="entry name" value="Regulatory_protein_E2_N"/>
</dbReference>
<dbReference type="Gene3D" id="3.30.70.330">
    <property type="match status" value="1"/>
</dbReference>
<dbReference type="GO" id="GO:0042025">
    <property type="term" value="C:host cell nucleus"/>
    <property type="evidence" value="ECO:0007669"/>
    <property type="project" value="UniProtKB-SubCell"/>
</dbReference>
<dbReference type="InterPro" id="IPR042504">
    <property type="entry name" value="Regulatory_protein_E2_N_2"/>
</dbReference>
<comment type="PTM">
    <text evidence="12">Sumoylation plays a regulatory role in E2 transcriptional activity.</text>
</comment>
<evidence type="ECO:0000256" key="2">
    <source>
        <dbReference type="ARBA" id="ARBA00007794"/>
    </source>
</evidence>
<evidence type="ECO:0000256" key="10">
    <source>
        <dbReference type="ARBA" id="ARBA00023159"/>
    </source>
</evidence>
<comment type="similarity">
    <text evidence="12">Belongs to the papillomaviridae E2 protein family.</text>
</comment>
<dbReference type="Pfam" id="PF00511">
    <property type="entry name" value="PPV_E2_C"/>
    <property type="match status" value="1"/>
</dbReference>
<dbReference type="GO" id="GO:0000166">
    <property type="term" value="F:nucleotide binding"/>
    <property type="evidence" value="ECO:0007669"/>
    <property type="project" value="UniProtKB-UniRule"/>
</dbReference>
<comment type="subcellular location">
    <subcellularLocation>
        <location evidence="1 12">Host nucleus</location>
    </subcellularLocation>
</comment>
<evidence type="ECO:0000256" key="12">
    <source>
        <dbReference type="HAMAP-Rule" id="MF_04001"/>
    </source>
</evidence>
<keyword evidence="9 12" id="KW-0238">DNA-binding</keyword>
<keyword evidence="6 12" id="KW-1048">Host nucleus</keyword>
<feature type="domain" description="Papillomavirus E2 C-terminal" evidence="15">
    <location>
        <begin position="315"/>
        <end position="391"/>
    </location>
</feature>
<keyword evidence="8 12" id="KW-0805">Transcription regulation</keyword>
<dbReference type="SUPFAM" id="SSF54957">
    <property type="entry name" value="Viral DNA-binding domain"/>
    <property type="match status" value="1"/>
</dbReference>
<comment type="caution">
    <text evidence="12">Lacks conserved residue(s) required for the propagation of feature annotation.</text>
</comment>
<evidence type="ECO:0000256" key="7">
    <source>
        <dbReference type="ARBA" id="ARBA00022705"/>
    </source>
</evidence>
<dbReference type="InterPro" id="IPR042503">
    <property type="entry name" value="Regulatory_protein_E2_N_1"/>
</dbReference>
<evidence type="ECO:0000256" key="8">
    <source>
        <dbReference type="ARBA" id="ARBA00023015"/>
    </source>
</evidence>
<dbReference type="InterPro" id="IPR001866">
    <property type="entry name" value="PPV_E2_N"/>
</dbReference>
<keyword evidence="12" id="KW-0832">Ubl conjugation</keyword>
<dbReference type="GO" id="GO:0006275">
    <property type="term" value="P:regulation of DNA replication"/>
    <property type="evidence" value="ECO:0007669"/>
    <property type="project" value="UniProtKB-UniRule"/>
</dbReference>
<feature type="region of interest" description="Disordered" evidence="13">
    <location>
        <begin position="201"/>
        <end position="290"/>
    </location>
</feature>
<dbReference type="GO" id="GO:0006351">
    <property type="term" value="P:DNA-templated transcription"/>
    <property type="evidence" value="ECO:0007669"/>
    <property type="project" value="UniProtKB-UniRule"/>
</dbReference>
<keyword evidence="10 12" id="KW-0010">Activator</keyword>
<evidence type="ECO:0000256" key="4">
    <source>
        <dbReference type="ARBA" id="ARBA00022518"/>
    </source>
</evidence>
<feature type="compositionally biased region" description="Low complexity" evidence="13">
    <location>
        <begin position="207"/>
        <end position="252"/>
    </location>
</feature>
<evidence type="ECO:0000259" key="15">
    <source>
        <dbReference type="Pfam" id="PF00511"/>
    </source>
</evidence>
<comment type="similarity">
    <text evidence="2">Belongs to the papillomaviridae E8^E2C protein family.</text>
</comment>
<evidence type="ECO:0000259" key="14">
    <source>
        <dbReference type="Pfam" id="PF00508"/>
    </source>
</evidence>
<dbReference type="Gene3D" id="2.170.200.10">
    <property type="entry name" value="Papillomavirus E2 early protein domain"/>
    <property type="match status" value="1"/>
</dbReference>
<evidence type="ECO:0000313" key="16">
    <source>
        <dbReference type="EMBL" id="AYA94744.2"/>
    </source>
</evidence>
<name>A0A385PLH2_9PAPI</name>
<keyword evidence="11 12" id="KW-0804">Transcription</keyword>
<comment type="subunit">
    <text evidence="12">Binds DNA as homodimer. Interacts with protein E1; this interaction greatly increases E1 DNA-binding activity. Interacts with protein L1; this interaction enhances E2-dependent replication and transcription activation. Interacts with protein L2; this interaction inhibits E2 transcriptional activity but not DNA replication function E2. Interacts with protein E7; this interaction inhibits E7 oncogenic activity. Interacts with host TAF1; this interaction modulates E2-dependent transcriptional regulation. Interacts with host BRD4; this interaction mediates E2 transcriptional activation function. Additionally, the interaction with host BRD4 on mitotic chromosomes mediates tethering of the viral genome. Interacts with host TOPBP1; this interaction is required for optimal viral DNA replication.</text>
</comment>
<dbReference type="InterPro" id="IPR033668">
    <property type="entry name" value="Reg_prot_E2"/>
</dbReference>
<feature type="region of interest" description="DNA-binding domain" evidence="12">
    <location>
        <begin position="312"/>
        <end position="395"/>
    </location>
</feature>
<comment type="function">
    <text evidence="12">Plays a role in the initiation of viral DNA replication. A dimer of E2 interacts with a dimer of E1 in order to improve specificity of E1 DNA binding activity. Once the complex recognizes and binds DNA at specific sites, the E2 dimer is removed from DNA. E2 also regulates viral transcription through binding to the E2RE response element (5'-ACCNNNNNNGGT-3') present in multiple copies in the regulatory regions of the viral genome. Activates or represses transcription depending on E2RE's position with regards to proximal promoter elements including the TATA-box. Repression occurs by sterically hindering the assembly of the transcription initiation complex.</text>
</comment>
<keyword evidence="12" id="KW-1017">Isopeptide bond</keyword>
<evidence type="ECO:0000256" key="1">
    <source>
        <dbReference type="ARBA" id="ARBA00004147"/>
    </source>
</evidence>
<dbReference type="InterPro" id="IPR012677">
    <property type="entry name" value="Nucleotide-bd_a/b_plait_sf"/>
</dbReference>
<gene>
    <name evidence="12" type="primary">E2</name>
</gene>
<dbReference type="GO" id="GO:0003700">
    <property type="term" value="F:DNA-binding transcription factor activity"/>
    <property type="evidence" value="ECO:0007669"/>
    <property type="project" value="UniProtKB-UniRule"/>
</dbReference>
<evidence type="ECO:0000256" key="13">
    <source>
        <dbReference type="SAM" id="MobiDB-lite"/>
    </source>
</evidence>
<feature type="cross-link" description="Glycyl lysine isopeptide (Lys-Gly) (interchain with G-Cter in SUMO)" evidence="12">
    <location>
        <position position="319"/>
    </location>
</feature>
<keyword evidence="5 12" id="KW-0597">Phosphoprotein</keyword>
<evidence type="ECO:0000256" key="3">
    <source>
        <dbReference type="ARBA" id="ARBA00022491"/>
    </source>
</evidence>
<dbReference type="GO" id="GO:0039693">
    <property type="term" value="P:viral DNA genome replication"/>
    <property type="evidence" value="ECO:0007669"/>
    <property type="project" value="UniProtKB-UniRule"/>
</dbReference>
<evidence type="ECO:0000256" key="6">
    <source>
        <dbReference type="ARBA" id="ARBA00022562"/>
    </source>
</evidence>
<feature type="domain" description="Papillomavirus E2 N-terminal" evidence="14">
    <location>
        <begin position="5"/>
        <end position="201"/>
    </location>
</feature>
<organism evidence="16">
    <name type="scientific">Human papillomavirus</name>
    <dbReference type="NCBI Taxonomy" id="10566"/>
    <lineage>
        <taxon>Viruses</taxon>
        <taxon>Monodnaviria</taxon>
        <taxon>Shotokuvirae</taxon>
        <taxon>Cossaviricota</taxon>
        <taxon>Papovaviricetes</taxon>
        <taxon>Zurhausenvirales</taxon>
        <taxon>Papillomaviridae</taxon>
    </lineage>
</organism>
<reference evidence="16" key="1">
    <citation type="journal article" date="2018" name="Nat. Med.">
        <title>Expanded skin virome in DOCK8-deficient patients.</title>
        <authorList>
            <consortium name="NISC Comparative Sequencing Program"/>
            <person name="Tirosh O."/>
            <person name="Conlan S."/>
            <person name="Deming C."/>
            <person name="Lee-Lin S.Q."/>
            <person name="Huang X."/>
            <person name="Su H.C."/>
            <person name="Freeman A.F."/>
            <person name="Segre J.A."/>
            <person name="Kong H.H."/>
        </authorList>
    </citation>
    <scope>NUCLEOTIDE SEQUENCE</scope>
    <source>
        <strain evidence="16">HPV-mSK_246</strain>
    </source>
</reference>
<dbReference type="SUPFAM" id="SSF51332">
    <property type="entry name" value="E2 regulatory, transactivation domain"/>
    <property type="match status" value="1"/>
</dbReference>
<dbReference type="InterPro" id="IPR000427">
    <property type="entry name" value="Papillomavirus_E2_C"/>
</dbReference>
<keyword evidence="3 12" id="KW-0678">Repressor</keyword>
<keyword evidence="4 12" id="KW-0244">Early protein</keyword>
<evidence type="ECO:0000256" key="9">
    <source>
        <dbReference type="ARBA" id="ARBA00023125"/>
    </source>
</evidence>
<keyword evidence="7 12" id="KW-0235">DNA replication</keyword>
<dbReference type="GO" id="GO:0003677">
    <property type="term" value="F:DNA binding"/>
    <property type="evidence" value="ECO:0007669"/>
    <property type="project" value="UniProtKB-UniRule"/>
</dbReference>
<proteinExistence type="inferred from homology"/>
<protein>
    <recommendedName>
        <fullName evidence="12">Regulatory protein E2</fullName>
    </recommendedName>
</protein>
<evidence type="ECO:0000256" key="11">
    <source>
        <dbReference type="ARBA" id="ARBA00023163"/>
    </source>
</evidence>
<dbReference type="Pfam" id="PF00508">
    <property type="entry name" value="PPV_E2_N"/>
    <property type="match status" value="1"/>
</dbReference>